<gene>
    <name evidence="1" type="ORF">SPI_09315</name>
</gene>
<evidence type="ECO:0000313" key="1">
    <source>
        <dbReference type="EMBL" id="OAA53608.1"/>
    </source>
</evidence>
<dbReference type="AlphaFoldDB" id="A0A162K5H6"/>
<sequence>MAPPAASEGDPVTAIRFLFQLVDPHMKTLALLALLSGPLGIFRSMQGFPLSLATSPTLLGAAFLLLKGFNRPADVRGDAADRNARAGEAEGGGDDGAERENAASDPLGGYLKTGLIAYIVFQACRPYITSLPLPPTIPSWAAWALPAAAVAVALCAPTTKLYGPARFAYLECFRAIFPPLAHRDGWLYPVLLLAFGPGLLSEAAAGIGSADGHSLALGGTIVLALWTYAHHAYDAQLRAIAEDVGHQTSVANVAQAAAREYAAAVVSYEGHLLNRGLVREDLPVSIARVGKKPAAASSATVPEATFTAALAAQETARLAEKAVSTARNGDMVGARQHAVAAKAAANETLALMETARQEMLQAKNLMRNALGK</sequence>
<dbReference type="Proteomes" id="UP000076874">
    <property type="component" value="Unassembled WGS sequence"/>
</dbReference>
<reference evidence="1 2" key="1">
    <citation type="journal article" date="2016" name="Genome Biol. Evol.">
        <title>Divergent and convergent evolution of fungal pathogenicity.</title>
        <authorList>
            <person name="Shang Y."/>
            <person name="Xiao G."/>
            <person name="Zheng P."/>
            <person name="Cen K."/>
            <person name="Zhan S."/>
            <person name="Wang C."/>
        </authorList>
    </citation>
    <scope>NUCLEOTIDE SEQUENCE [LARGE SCALE GENOMIC DNA]</scope>
    <source>
        <strain evidence="1 2">RCEF 264</strain>
    </source>
</reference>
<protein>
    <submittedName>
        <fullName evidence="1">Uncharacterized protein</fullName>
    </submittedName>
</protein>
<accession>A0A162K5H6</accession>
<organism evidence="1 2">
    <name type="scientific">Niveomyces insectorum RCEF 264</name>
    <dbReference type="NCBI Taxonomy" id="1081102"/>
    <lineage>
        <taxon>Eukaryota</taxon>
        <taxon>Fungi</taxon>
        <taxon>Dikarya</taxon>
        <taxon>Ascomycota</taxon>
        <taxon>Pezizomycotina</taxon>
        <taxon>Sordariomycetes</taxon>
        <taxon>Hypocreomycetidae</taxon>
        <taxon>Hypocreales</taxon>
        <taxon>Cordycipitaceae</taxon>
        <taxon>Niveomyces</taxon>
    </lineage>
</organism>
<proteinExistence type="predicted"/>
<comment type="caution">
    <text evidence="1">The sequence shown here is derived from an EMBL/GenBank/DDBJ whole genome shotgun (WGS) entry which is preliminary data.</text>
</comment>
<dbReference type="EMBL" id="AZHD01000028">
    <property type="protein sequence ID" value="OAA53608.1"/>
    <property type="molecule type" value="Genomic_DNA"/>
</dbReference>
<keyword evidence="2" id="KW-1185">Reference proteome</keyword>
<name>A0A162K5H6_9HYPO</name>
<evidence type="ECO:0000313" key="2">
    <source>
        <dbReference type="Proteomes" id="UP000076874"/>
    </source>
</evidence>